<keyword evidence="6" id="KW-1185">Reference proteome</keyword>
<keyword evidence="3" id="KW-0597">Phosphoprotein</keyword>
<dbReference type="GO" id="GO:0000156">
    <property type="term" value="F:phosphorelay response regulator activity"/>
    <property type="evidence" value="ECO:0007669"/>
    <property type="project" value="InterPro"/>
</dbReference>
<evidence type="ECO:0000256" key="3">
    <source>
        <dbReference type="PROSITE-ProRule" id="PRU00169"/>
    </source>
</evidence>
<evidence type="ECO:0000259" key="4">
    <source>
        <dbReference type="PROSITE" id="PS50110"/>
    </source>
</evidence>
<dbReference type="AlphaFoldDB" id="G5IEN3"/>
<dbReference type="Gene3D" id="3.40.50.2300">
    <property type="match status" value="1"/>
</dbReference>
<dbReference type="Pfam" id="PF00072">
    <property type="entry name" value="Response_reg"/>
    <property type="match status" value="1"/>
</dbReference>
<evidence type="ECO:0000313" key="6">
    <source>
        <dbReference type="Proteomes" id="UP000005384"/>
    </source>
</evidence>
<proteinExistence type="predicted"/>
<dbReference type="SMART" id="SM00448">
    <property type="entry name" value="REC"/>
    <property type="match status" value="1"/>
</dbReference>
<dbReference type="Pfam" id="PF04397">
    <property type="entry name" value="LytTR"/>
    <property type="match status" value="1"/>
</dbReference>
<dbReference type="Gene3D" id="2.40.50.1020">
    <property type="entry name" value="LytTr DNA-binding domain"/>
    <property type="match status" value="1"/>
</dbReference>
<dbReference type="PANTHER" id="PTHR37299:SF1">
    <property type="entry name" value="STAGE 0 SPORULATION PROTEIN A HOMOLOG"/>
    <property type="match status" value="1"/>
</dbReference>
<comment type="function">
    <text evidence="2">May play the central regulatory role in sporulation. It may be an element of the effector pathway responsible for the activation of sporulation genes in response to nutritional stress. Spo0A may act in concert with spo0H (a sigma factor) to control the expression of some genes that are critical to the sporulation process.</text>
</comment>
<dbReference type="SUPFAM" id="SSF52172">
    <property type="entry name" value="CheY-like"/>
    <property type="match status" value="1"/>
</dbReference>
<dbReference type="InterPro" id="IPR007492">
    <property type="entry name" value="LytTR_DNA-bd_dom"/>
</dbReference>
<feature type="domain" description="Response regulatory" evidence="4">
    <location>
        <begin position="3"/>
        <end position="123"/>
    </location>
</feature>
<dbReference type="PROSITE" id="PS50110">
    <property type="entry name" value="RESPONSE_REGULATORY"/>
    <property type="match status" value="1"/>
</dbReference>
<dbReference type="OrthoDB" id="9802383at2"/>
<gene>
    <name evidence="5" type="ORF">HMPREF9473_01960</name>
</gene>
<organism evidence="5 6">
    <name type="scientific">Hungatella hathewayi WAL-18680</name>
    <dbReference type="NCBI Taxonomy" id="742737"/>
    <lineage>
        <taxon>Bacteria</taxon>
        <taxon>Bacillati</taxon>
        <taxon>Bacillota</taxon>
        <taxon>Clostridia</taxon>
        <taxon>Lachnospirales</taxon>
        <taxon>Lachnospiraceae</taxon>
        <taxon>Hungatella</taxon>
    </lineage>
</organism>
<evidence type="ECO:0000256" key="1">
    <source>
        <dbReference type="ARBA" id="ARBA00018672"/>
    </source>
</evidence>
<dbReference type="Proteomes" id="UP000005384">
    <property type="component" value="Unassembled WGS sequence"/>
</dbReference>
<evidence type="ECO:0000256" key="2">
    <source>
        <dbReference type="ARBA" id="ARBA00024867"/>
    </source>
</evidence>
<dbReference type="EMBL" id="ADLN01000036">
    <property type="protein sequence ID" value="EHI60086.1"/>
    <property type="molecule type" value="Genomic_DNA"/>
</dbReference>
<feature type="modified residue" description="4-aspartylphosphate" evidence="3">
    <location>
        <position position="60"/>
    </location>
</feature>
<comment type="caution">
    <text evidence="5">The sequence shown here is derived from an EMBL/GenBank/DDBJ whole genome shotgun (WGS) entry which is preliminary data.</text>
</comment>
<dbReference type="PANTHER" id="PTHR37299">
    <property type="entry name" value="TRANSCRIPTIONAL REGULATOR-RELATED"/>
    <property type="match status" value="1"/>
</dbReference>
<dbReference type="RefSeq" id="WP_006779940.1">
    <property type="nucleotide sequence ID" value="NZ_CP040506.1"/>
</dbReference>
<dbReference type="HOGENOM" id="CLU_000445_14_2_9"/>
<dbReference type="InterPro" id="IPR011006">
    <property type="entry name" value="CheY-like_superfamily"/>
</dbReference>
<name>G5IEN3_9FIRM</name>
<reference evidence="5 6" key="1">
    <citation type="submission" date="2011-08" db="EMBL/GenBank/DDBJ databases">
        <title>The Genome Sequence of Clostridium hathewayi WAL-18680.</title>
        <authorList>
            <consortium name="The Broad Institute Genome Sequencing Platform"/>
            <person name="Earl A."/>
            <person name="Ward D."/>
            <person name="Feldgarden M."/>
            <person name="Gevers D."/>
            <person name="Finegold S.M."/>
            <person name="Summanen P.H."/>
            <person name="Molitoris D.R."/>
            <person name="Song M."/>
            <person name="Daigneault M."/>
            <person name="Allen-Vercoe E."/>
            <person name="Young S.K."/>
            <person name="Zeng Q."/>
            <person name="Gargeya S."/>
            <person name="Fitzgerald M."/>
            <person name="Haas B."/>
            <person name="Abouelleil A."/>
            <person name="Alvarado L."/>
            <person name="Arachchi H.M."/>
            <person name="Berlin A."/>
            <person name="Brown A."/>
            <person name="Chapman S.B."/>
            <person name="Chen Z."/>
            <person name="Dunbar C."/>
            <person name="Freedman E."/>
            <person name="Gearin G."/>
            <person name="Gellesch M."/>
            <person name="Goldberg J."/>
            <person name="Griggs A."/>
            <person name="Gujja S."/>
            <person name="Heiman D."/>
            <person name="Howarth C."/>
            <person name="Larson L."/>
            <person name="Lui A."/>
            <person name="MacDonald P.J.P."/>
            <person name="Montmayeur A."/>
            <person name="Murphy C."/>
            <person name="Neiman D."/>
            <person name="Pearson M."/>
            <person name="Priest M."/>
            <person name="Roberts A."/>
            <person name="Saif S."/>
            <person name="Shea T."/>
            <person name="Shenoy N."/>
            <person name="Sisk P."/>
            <person name="Stolte C."/>
            <person name="Sykes S."/>
            <person name="Wortman J."/>
            <person name="Nusbaum C."/>
            <person name="Birren B."/>
        </authorList>
    </citation>
    <scope>NUCLEOTIDE SEQUENCE [LARGE SCALE GENOMIC DNA]</scope>
    <source>
        <strain evidence="5 6">WAL-18680</strain>
    </source>
</reference>
<dbReference type="InterPro" id="IPR046947">
    <property type="entry name" value="LytR-like"/>
</dbReference>
<dbReference type="GO" id="GO:0003677">
    <property type="term" value="F:DNA binding"/>
    <property type="evidence" value="ECO:0007669"/>
    <property type="project" value="InterPro"/>
</dbReference>
<protein>
    <recommendedName>
        <fullName evidence="1">Stage 0 sporulation protein A homolog</fullName>
    </recommendedName>
</protein>
<dbReference type="InterPro" id="IPR001789">
    <property type="entry name" value="Sig_transdc_resp-reg_receiver"/>
</dbReference>
<sequence length="245" mass="27921">MLQIAICDDQIQELNEVTTLLAEYARLHPEAALELRPFQSGHILLEYIRAQGSFPIYLLDVMMPDLDGLALGAVIREDDPDAVIIYFTSSPDYAVDSFSVQASGYLLKPIERATLFAQLDRVLNKLSWEQGVLTMKTRDRVSLIRPSDIRYVEGTNHTAIFYLSRERTVTATKRGSFHEAVAPLLNDERFLRVGTSFLVNMLYVDSMEQGCFLMQEGGKILIPRLKRSEVRDRFLDFSLRRGLNL</sequence>
<dbReference type="SMART" id="SM00850">
    <property type="entry name" value="LytTR"/>
    <property type="match status" value="1"/>
</dbReference>
<evidence type="ECO:0000313" key="5">
    <source>
        <dbReference type="EMBL" id="EHI60086.1"/>
    </source>
</evidence>
<accession>G5IEN3</accession>
<dbReference type="PATRIC" id="fig|742737.3.peg.1987"/>